<gene>
    <name evidence="3" type="ORF">NDR86_25615</name>
</gene>
<dbReference type="GO" id="GO:0043190">
    <property type="term" value="C:ATP-binding cassette (ABC) transporter complex"/>
    <property type="evidence" value="ECO:0007669"/>
    <property type="project" value="InterPro"/>
</dbReference>
<evidence type="ECO:0000259" key="2">
    <source>
        <dbReference type="Pfam" id="PF00496"/>
    </source>
</evidence>
<feature type="region of interest" description="Disordered" evidence="1">
    <location>
        <begin position="1"/>
        <end position="30"/>
    </location>
</feature>
<name>A0A9X2EAV8_9NOCA</name>
<dbReference type="PANTHER" id="PTHR30290:SF65">
    <property type="entry name" value="MONOACYL PHOSPHATIDYLINOSITOL TETRAMANNOSIDE-BINDING PROTEIN LPQW-RELATED"/>
    <property type="match status" value="1"/>
</dbReference>
<dbReference type="CDD" id="cd08501">
    <property type="entry name" value="PBP2_Lpqw"/>
    <property type="match status" value="1"/>
</dbReference>
<dbReference type="Gene3D" id="3.90.76.10">
    <property type="entry name" value="Dipeptide-binding Protein, Domain 1"/>
    <property type="match status" value="1"/>
</dbReference>
<dbReference type="PANTHER" id="PTHR30290">
    <property type="entry name" value="PERIPLASMIC BINDING COMPONENT OF ABC TRANSPORTER"/>
    <property type="match status" value="1"/>
</dbReference>
<evidence type="ECO:0000313" key="3">
    <source>
        <dbReference type="EMBL" id="MCM6776871.1"/>
    </source>
</evidence>
<dbReference type="Proteomes" id="UP001139157">
    <property type="component" value="Unassembled WGS sequence"/>
</dbReference>
<dbReference type="InterPro" id="IPR030678">
    <property type="entry name" value="Peptide/Ni-bd"/>
</dbReference>
<evidence type="ECO:0000313" key="4">
    <source>
        <dbReference type="Proteomes" id="UP001139157"/>
    </source>
</evidence>
<dbReference type="SUPFAM" id="SSF53850">
    <property type="entry name" value="Periplasmic binding protein-like II"/>
    <property type="match status" value="1"/>
</dbReference>
<comment type="caution">
    <text evidence="3">The sequence shown here is derived from an EMBL/GenBank/DDBJ whole genome shotgun (WGS) entry which is preliminary data.</text>
</comment>
<dbReference type="Gene3D" id="3.10.105.10">
    <property type="entry name" value="Dipeptide-binding Protein, Domain 3"/>
    <property type="match status" value="1"/>
</dbReference>
<keyword evidence="4" id="KW-1185">Reference proteome</keyword>
<dbReference type="InterPro" id="IPR039424">
    <property type="entry name" value="SBP_5"/>
</dbReference>
<feature type="domain" description="Solute-binding protein family 5" evidence="2">
    <location>
        <begin position="97"/>
        <end position="449"/>
    </location>
</feature>
<dbReference type="PIRSF" id="PIRSF002741">
    <property type="entry name" value="MppA"/>
    <property type="match status" value="1"/>
</dbReference>
<reference evidence="3" key="1">
    <citation type="submission" date="2022-06" db="EMBL/GenBank/DDBJ databases">
        <title>Novel species in genus nocardia.</title>
        <authorList>
            <person name="Li F."/>
        </authorList>
    </citation>
    <scope>NUCLEOTIDE SEQUENCE</scope>
    <source>
        <strain evidence="3">CDC141</strain>
    </source>
</reference>
<proteinExistence type="predicted"/>
<accession>A0A9X2EAV8</accession>
<dbReference type="Gene3D" id="3.40.190.10">
    <property type="entry name" value="Periplasmic binding protein-like II"/>
    <property type="match status" value="1"/>
</dbReference>
<protein>
    <submittedName>
        <fullName evidence="3">ABC transporter family substrate-binding protein</fullName>
    </submittedName>
</protein>
<dbReference type="EMBL" id="JAMRXG010000012">
    <property type="protein sequence ID" value="MCM6776871.1"/>
    <property type="molecule type" value="Genomic_DNA"/>
</dbReference>
<dbReference type="GO" id="GO:0015833">
    <property type="term" value="P:peptide transport"/>
    <property type="evidence" value="ECO:0007669"/>
    <property type="project" value="TreeGrafter"/>
</dbReference>
<dbReference type="InterPro" id="IPR000914">
    <property type="entry name" value="SBP_5_dom"/>
</dbReference>
<dbReference type="AlphaFoldDB" id="A0A9X2EAV8"/>
<dbReference type="GO" id="GO:0042597">
    <property type="term" value="C:periplasmic space"/>
    <property type="evidence" value="ECO:0007669"/>
    <property type="project" value="UniProtKB-ARBA"/>
</dbReference>
<organism evidence="3 4">
    <name type="scientific">Nocardia pulmonis</name>
    <dbReference type="NCBI Taxonomy" id="2951408"/>
    <lineage>
        <taxon>Bacteria</taxon>
        <taxon>Bacillati</taxon>
        <taxon>Actinomycetota</taxon>
        <taxon>Actinomycetes</taxon>
        <taxon>Mycobacteriales</taxon>
        <taxon>Nocardiaceae</taxon>
        <taxon>Nocardia</taxon>
    </lineage>
</organism>
<dbReference type="Pfam" id="PF00496">
    <property type="entry name" value="SBP_bac_5"/>
    <property type="match status" value="1"/>
</dbReference>
<evidence type="ECO:0000256" key="1">
    <source>
        <dbReference type="SAM" id="MobiDB-lite"/>
    </source>
</evidence>
<sequence>MGVGGCAAGGDEAGDPITLGAANDINPQPRETIRDGGNLRLATTGFPSNWNTLSNDGNNLEIARIVWAMMPRSFTIDAAGRTEVDKNYFTDIQLTGTDPQQVTYTINPEAVWSDGSPITWADIASQAHALSGVDKRYLIGTTVGFDRVEKVERGVDDRQAVITFKQHYAEWRGQFAGNAMLYPKSVTGDPETFNHGLADHITLTAGPFLVRSTDRTQGRIVLGRNPKWWGDTPKLDTITISVLDQNAWPQALQNKELDAAQLFSLSDVATVRGTSGLAVRRAPGPLWRHLTFNGAPGSILADPKLRVAISKAIDRQAIANAVLNGLEADPKPLNNHVFVRGQDGYRDNAPPFDPDAAARELDALGWKLNGDIREKDGRRLEIRDVMYNNETWVKVAQLIQQNLARVGVKLIIDARPGQNIFSEVFIPGDFDLAQFQWQGDAFPLSGLPQIYALNPDNKQGNFGRIGSPELNALIDRTLSELDPGKTLELANEADRMIFDEGFSLPLTQDPGNWGVRPDLANFGAAGLASYDYTKIGFTK</sequence>
<dbReference type="GO" id="GO:1904680">
    <property type="term" value="F:peptide transmembrane transporter activity"/>
    <property type="evidence" value="ECO:0007669"/>
    <property type="project" value="TreeGrafter"/>
</dbReference>